<dbReference type="EMBL" id="KN837149">
    <property type="protein sequence ID" value="KIJ39795.1"/>
    <property type="molecule type" value="Genomic_DNA"/>
</dbReference>
<keyword evidence="1" id="KW-0472">Membrane</keyword>
<protein>
    <submittedName>
        <fullName evidence="2">Uncharacterized protein</fullName>
    </submittedName>
</protein>
<accession>A0A0C9VNX6</accession>
<dbReference type="HOGENOM" id="CLU_1161778_0_0_1"/>
<reference evidence="2 3" key="1">
    <citation type="submission" date="2014-06" db="EMBL/GenBank/DDBJ databases">
        <title>Evolutionary Origins and Diversification of the Mycorrhizal Mutualists.</title>
        <authorList>
            <consortium name="DOE Joint Genome Institute"/>
            <consortium name="Mycorrhizal Genomics Consortium"/>
            <person name="Kohler A."/>
            <person name="Kuo A."/>
            <person name="Nagy L.G."/>
            <person name="Floudas D."/>
            <person name="Copeland A."/>
            <person name="Barry K.W."/>
            <person name="Cichocki N."/>
            <person name="Veneault-Fourrey C."/>
            <person name="LaButti K."/>
            <person name="Lindquist E.A."/>
            <person name="Lipzen A."/>
            <person name="Lundell T."/>
            <person name="Morin E."/>
            <person name="Murat C."/>
            <person name="Riley R."/>
            <person name="Ohm R."/>
            <person name="Sun H."/>
            <person name="Tunlid A."/>
            <person name="Henrissat B."/>
            <person name="Grigoriev I.V."/>
            <person name="Hibbett D.S."/>
            <person name="Martin F."/>
        </authorList>
    </citation>
    <scope>NUCLEOTIDE SEQUENCE [LARGE SCALE GENOMIC DNA]</scope>
    <source>
        <strain evidence="2 3">SS14</strain>
    </source>
</reference>
<dbReference type="AlphaFoldDB" id="A0A0C9VNX6"/>
<feature type="transmembrane region" description="Helical" evidence="1">
    <location>
        <begin position="12"/>
        <end position="32"/>
    </location>
</feature>
<keyword evidence="1" id="KW-0812">Transmembrane</keyword>
<gene>
    <name evidence="2" type="ORF">M422DRAFT_257391</name>
</gene>
<keyword evidence="3" id="KW-1185">Reference proteome</keyword>
<evidence type="ECO:0000313" key="3">
    <source>
        <dbReference type="Proteomes" id="UP000054279"/>
    </source>
</evidence>
<evidence type="ECO:0000256" key="1">
    <source>
        <dbReference type="SAM" id="Phobius"/>
    </source>
</evidence>
<keyword evidence="1" id="KW-1133">Transmembrane helix</keyword>
<proteinExistence type="predicted"/>
<organism evidence="2 3">
    <name type="scientific">Sphaerobolus stellatus (strain SS14)</name>
    <dbReference type="NCBI Taxonomy" id="990650"/>
    <lineage>
        <taxon>Eukaryota</taxon>
        <taxon>Fungi</taxon>
        <taxon>Dikarya</taxon>
        <taxon>Basidiomycota</taxon>
        <taxon>Agaricomycotina</taxon>
        <taxon>Agaricomycetes</taxon>
        <taxon>Phallomycetidae</taxon>
        <taxon>Geastrales</taxon>
        <taxon>Sphaerobolaceae</taxon>
        <taxon>Sphaerobolus</taxon>
    </lineage>
</organism>
<dbReference type="Proteomes" id="UP000054279">
    <property type="component" value="Unassembled WGS sequence"/>
</dbReference>
<sequence>MDTSDFNSGTDKAIVIVLWVVIFGLVITLQSWPHHFPQVTQMFLCDIAAMLITLVAVGTEDGSHGLHIGDPSAGMQCSAFLVDQNRAASLSVQALAQFGPHMYSGKAISQALEDMDYAEVGTYAVNISEVNGIPQFYIQIEVNRLGGLARLTAPSLSYFLASVEVHLDSPCTVVHLSPFSLSLTPAADARSMELRIPADLKFNFGEISPTETSLKLLSHIRAHYEPPRANILRFFFRTR</sequence>
<name>A0A0C9VNX6_SPHS4</name>
<evidence type="ECO:0000313" key="2">
    <source>
        <dbReference type="EMBL" id="KIJ39795.1"/>
    </source>
</evidence>